<dbReference type="Proteomes" id="UP001549036">
    <property type="component" value="Unassembled WGS sequence"/>
</dbReference>
<keyword evidence="5" id="KW-1185">Reference proteome</keyword>
<protein>
    <recommendedName>
        <fullName evidence="3">AprE-like long alpha-helical hairpin domain-containing protein</fullName>
    </recommendedName>
</protein>
<feature type="region of interest" description="Disordered" evidence="2">
    <location>
        <begin position="15"/>
        <end position="44"/>
    </location>
</feature>
<reference evidence="4 5" key="1">
    <citation type="submission" date="2024-06" db="EMBL/GenBank/DDBJ databases">
        <title>Genomic Encyclopedia of Type Strains, Phase IV (KMG-IV): sequencing the most valuable type-strain genomes for metagenomic binning, comparative biology and taxonomic classification.</title>
        <authorList>
            <person name="Goeker M."/>
        </authorList>
    </citation>
    <scope>NUCLEOTIDE SEQUENCE [LARGE SCALE GENOMIC DNA]</scope>
    <source>
        <strain evidence="4 5">DSM 29846</strain>
    </source>
</reference>
<name>A0ABV2I2G6_9HYPH</name>
<feature type="domain" description="AprE-like long alpha-helical hairpin" evidence="3">
    <location>
        <begin position="65"/>
        <end position="200"/>
    </location>
</feature>
<sequence length="337" mass="37467">MSVLVTRVSVAFTPHEGAPSTTRRQSGRAVRATAQSRASTASTSDLTRALAPHAFGRRLDRQAAARMFDLQRRSVEEQKSILQRREAELKQEIAATERENEGLSEQIRIMEEEVAGKERLVENGLLRKPELLALERGRAQLRAKVASNEAMIARSGQQIEETEISVLSSETDFNSKASQEMERVCGELAQVEEDVAATEDTFRRTEISGNVVGLGLSGPPAHAKRFHCNVEADGIAEAEAVHDRLGRIKDPDRHRIDGVSLDADGERLFAEASNPDRRIVDRRLAVLGADCDPDVARKLQRDLMKLERRYKADHAFRNSGRDLGQRMRNVDVGIARS</sequence>
<gene>
    <name evidence="4" type="ORF">ABID26_006539</name>
</gene>
<dbReference type="Pfam" id="PF25994">
    <property type="entry name" value="HH_AprE"/>
    <property type="match status" value="1"/>
</dbReference>
<proteinExistence type="predicted"/>
<evidence type="ECO:0000313" key="5">
    <source>
        <dbReference type="Proteomes" id="UP001549036"/>
    </source>
</evidence>
<feature type="coiled-coil region" evidence="1">
    <location>
        <begin position="174"/>
        <end position="201"/>
    </location>
</feature>
<evidence type="ECO:0000313" key="4">
    <source>
        <dbReference type="EMBL" id="MET3597115.1"/>
    </source>
</evidence>
<keyword evidence="1" id="KW-0175">Coiled coil</keyword>
<evidence type="ECO:0000256" key="1">
    <source>
        <dbReference type="SAM" id="Coils"/>
    </source>
</evidence>
<dbReference type="InterPro" id="IPR058781">
    <property type="entry name" value="HH_AprE-like"/>
</dbReference>
<dbReference type="RefSeq" id="WP_354417638.1">
    <property type="nucleotide sequence ID" value="NZ_JBEPLM010000020.1"/>
</dbReference>
<dbReference type="EMBL" id="JBEPLM010000020">
    <property type="protein sequence ID" value="MET3597115.1"/>
    <property type="molecule type" value="Genomic_DNA"/>
</dbReference>
<feature type="coiled-coil region" evidence="1">
    <location>
        <begin position="72"/>
        <end position="120"/>
    </location>
</feature>
<evidence type="ECO:0000256" key="2">
    <source>
        <dbReference type="SAM" id="MobiDB-lite"/>
    </source>
</evidence>
<feature type="compositionally biased region" description="Low complexity" evidence="2">
    <location>
        <begin position="28"/>
        <end position="44"/>
    </location>
</feature>
<comment type="caution">
    <text evidence="4">The sequence shown here is derived from an EMBL/GenBank/DDBJ whole genome shotgun (WGS) entry which is preliminary data.</text>
</comment>
<accession>A0ABV2I2G6</accession>
<organism evidence="4 5">
    <name type="scientific">Mesorhizobium shonense</name>
    <dbReference type="NCBI Taxonomy" id="1209948"/>
    <lineage>
        <taxon>Bacteria</taxon>
        <taxon>Pseudomonadati</taxon>
        <taxon>Pseudomonadota</taxon>
        <taxon>Alphaproteobacteria</taxon>
        <taxon>Hyphomicrobiales</taxon>
        <taxon>Phyllobacteriaceae</taxon>
        <taxon>Mesorhizobium</taxon>
    </lineage>
</organism>
<evidence type="ECO:0000259" key="3">
    <source>
        <dbReference type="Pfam" id="PF25994"/>
    </source>
</evidence>